<dbReference type="Gene3D" id="3.40.630.30">
    <property type="match status" value="1"/>
</dbReference>
<dbReference type="InterPro" id="IPR016181">
    <property type="entry name" value="Acyl_CoA_acyltransferase"/>
</dbReference>
<dbReference type="CDD" id="cd04301">
    <property type="entry name" value="NAT_SF"/>
    <property type="match status" value="1"/>
</dbReference>
<evidence type="ECO:0000313" key="2">
    <source>
        <dbReference type="EMBL" id="CBL17712.1"/>
    </source>
</evidence>
<dbReference type="RefSeq" id="WP_015558618.1">
    <property type="nucleotide sequence ID" value="NC_021039.1"/>
</dbReference>
<dbReference type="HOGENOM" id="CLU_081840_1_1_9"/>
<keyword evidence="2" id="KW-0808">Transferase</keyword>
<protein>
    <submittedName>
        <fullName evidence="2">Predicted acetyltransferase</fullName>
    </submittedName>
</protein>
<name>D4LDL7_RUMC1</name>
<accession>D4LDL7</accession>
<feature type="domain" description="N-acetyltransferase" evidence="1">
    <location>
        <begin position="6"/>
        <end position="161"/>
    </location>
</feature>
<dbReference type="GeneID" id="83156340"/>
<evidence type="ECO:0000259" key="1">
    <source>
        <dbReference type="PROSITE" id="PS51186"/>
    </source>
</evidence>
<dbReference type="InterPro" id="IPR000182">
    <property type="entry name" value="GNAT_dom"/>
</dbReference>
<organism evidence="2 3">
    <name type="scientific">Ruminococcus champanellensis (strain DSM 18848 / JCM 17042 / KCTC 15320 / 18P13)</name>
    <dbReference type="NCBI Taxonomy" id="213810"/>
    <lineage>
        <taxon>Bacteria</taxon>
        <taxon>Bacillati</taxon>
        <taxon>Bacillota</taxon>
        <taxon>Clostridia</taxon>
        <taxon>Eubacteriales</taxon>
        <taxon>Oscillospiraceae</taxon>
        <taxon>Ruminococcus</taxon>
    </lineage>
</organism>
<evidence type="ECO:0000313" key="3">
    <source>
        <dbReference type="Proteomes" id="UP000007054"/>
    </source>
</evidence>
<reference evidence="2" key="2">
    <citation type="submission" date="2010-03" db="EMBL/GenBank/DDBJ databases">
        <authorList>
            <person name="Pajon A."/>
        </authorList>
    </citation>
    <scope>NUCLEOTIDE SEQUENCE</scope>
    <source>
        <strain evidence="2">Type strain: 18P13</strain>
    </source>
</reference>
<dbReference type="AlphaFoldDB" id="D4LDL7"/>
<sequence length="218" mass="24967">MKERDYIIRQETKADHQTVETLTREAFWNQSVPGCNEHYFVHTMRQHPDFVPELDLVLEREGKIIASVLYTHSWLEDQAGNRHRILTFGPLSVHPACQRKGYGKALLEESFRRAKALGYDVIVIFGNPDNYVSRGFRSCKRYNVCLEGDIFPTALLVKELTPGTLDGRKLCYRESTAAACCEDAEAVAAFDAQFPPKEKGWQPSQEEFYIHSHSVIGW</sequence>
<dbReference type="Pfam" id="PF00583">
    <property type="entry name" value="Acetyltransf_1"/>
    <property type="match status" value="1"/>
</dbReference>
<dbReference type="OrthoDB" id="9797178at2"/>
<keyword evidence="3" id="KW-1185">Reference proteome</keyword>
<reference evidence="2" key="1">
    <citation type="submission" date="2010-03" db="EMBL/GenBank/DDBJ databases">
        <title>The genome sequence of Ruminococcus sp. 18P13.</title>
        <authorList>
            <consortium name="metaHIT consortium -- http://www.metahit.eu/"/>
            <person name="Pajon A."/>
            <person name="Turner K."/>
            <person name="Parkhill J."/>
            <person name="Bernalier A."/>
        </authorList>
    </citation>
    <scope>NUCLEOTIDE SEQUENCE [LARGE SCALE GENOMIC DNA]</scope>
    <source>
        <strain evidence="2">Type strain: 18P13</strain>
    </source>
</reference>
<dbReference type="BioCyc" id="RCHA213810:RUM_RS07920-MONOMER"/>
<dbReference type="SUPFAM" id="SSF55729">
    <property type="entry name" value="Acyl-CoA N-acyltransferases (Nat)"/>
    <property type="match status" value="1"/>
</dbReference>
<gene>
    <name evidence="2" type="ordered locus">RUM_16270</name>
</gene>
<proteinExistence type="predicted"/>
<dbReference type="EMBL" id="FP929052">
    <property type="protein sequence ID" value="CBL17712.1"/>
    <property type="molecule type" value="Genomic_DNA"/>
</dbReference>
<dbReference type="GO" id="GO:0016747">
    <property type="term" value="F:acyltransferase activity, transferring groups other than amino-acyl groups"/>
    <property type="evidence" value="ECO:0007669"/>
    <property type="project" value="InterPro"/>
</dbReference>
<dbReference type="PROSITE" id="PS51186">
    <property type="entry name" value="GNAT"/>
    <property type="match status" value="1"/>
</dbReference>
<dbReference type="Proteomes" id="UP000007054">
    <property type="component" value="Chromosome"/>
</dbReference>
<dbReference type="KEGG" id="rch:RUM_16270"/>
<dbReference type="PATRIC" id="fig|213810.4.peg.1526"/>